<name>A0ABD3KI88_EUCGL</name>
<accession>A0ABD3KI88</accession>
<gene>
    <name evidence="2" type="ORF">ACJRO7_019381</name>
</gene>
<dbReference type="Proteomes" id="UP001634007">
    <property type="component" value="Unassembled WGS sequence"/>
</dbReference>
<sequence length="98" mass="10552">MEKGQAKLSALVILLVAASSLTISQAAEGGGVCIPEQCESGYRPIFKDGKCICVPSERQVFLSGAICIPEMCDTRSHLVFRNGKCICVPLEHRLSGVW</sequence>
<keyword evidence="1" id="KW-0732">Signal</keyword>
<organism evidence="2 3">
    <name type="scientific">Eucalyptus globulus</name>
    <name type="common">Tasmanian blue gum</name>
    <dbReference type="NCBI Taxonomy" id="34317"/>
    <lineage>
        <taxon>Eukaryota</taxon>
        <taxon>Viridiplantae</taxon>
        <taxon>Streptophyta</taxon>
        <taxon>Embryophyta</taxon>
        <taxon>Tracheophyta</taxon>
        <taxon>Spermatophyta</taxon>
        <taxon>Magnoliopsida</taxon>
        <taxon>eudicotyledons</taxon>
        <taxon>Gunneridae</taxon>
        <taxon>Pentapetalae</taxon>
        <taxon>rosids</taxon>
        <taxon>malvids</taxon>
        <taxon>Myrtales</taxon>
        <taxon>Myrtaceae</taxon>
        <taxon>Myrtoideae</taxon>
        <taxon>Eucalypteae</taxon>
        <taxon>Eucalyptus</taxon>
    </lineage>
</organism>
<comment type="caution">
    <text evidence="2">The sequence shown here is derived from an EMBL/GenBank/DDBJ whole genome shotgun (WGS) entry which is preliminary data.</text>
</comment>
<dbReference type="AlphaFoldDB" id="A0ABD3KI88"/>
<feature type="signal peptide" evidence="1">
    <location>
        <begin position="1"/>
        <end position="26"/>
    </location>
</feature>
<reference evidence="2 3" key="1">
    <citation type="submission" date="2024-11" db="EMBL/GenBank/DDBJ databases">
        <title>Chromosome-level genome assembly of Eucalyptus globulus Labill. provides insights into its genome evolution.</title>
        <authorList>
            <person name="Li X."/>
        </authorList>
    </citation>
    <scope>NUCLEOTIDE SEQUENCE [LARGE SCALE GENOMIC DNA]</scope>
    <source>
        <strain evidence="2">CL2024</strain>
        <tissue evidence="2">Fresh tender leaves</tissue>
    </source>
</reference>
<feature type="chain" id="PRO_5044798299" evidence="1">
    <location>
        <begin position="27"/>
        <end position="98"/>
    </location>
</feature>
<dbReference type="EMBL" id="JBJKBG010000005">
    <property type="protein sequence ID" value="KAL3737843.1"/>
    <property type="molecule type" value="Genomic_DNA"/>
</dbReference>
<proteinExistence type="predicted"/>
<protein>
    <submittedName>
        <fullName evidence="2">Uncharacterized protein</fullName>
    </submittedName>
</protein>
<evidence type="ECO:0000256" key="1">
    <source>
        <dbReference type="SAM" id="SignalP"/>
    </source>
</evidence>
<keyword evidence="3" id="KW-1185">Reference proteome</keyword>
<evidence type="ECO:0000313" key="2">
    <source>
        <dbReference type="EMBL" id="KAL3737843.1"/>
    </source>
</evidence>
<evidence type="ECO:0000313" key="3">
    <source>
        <dbReference type="Proteomes" id="UP001634007"/>
    </source>
</evidence>